<dbReference type="GO" id="GO:0005525">
    <property type="term" value="F:GTP binding"/>
    <property type="evidence" value="ECO:0007669"/>
    <property type="project" value="UniProtKB-KW"/>
</dbReference>
<comment type="similarity">
    <text evidence="2">In the N-terminal section; belongs to the DHBP synthase family.</text>
</comment>
<evidence type="ECO:0000256" key="11">
    <source>
        <dbReference type="HAMAP-Rule" id="MF_00179"/>
    </source>
</evidence>
<feature type="region of interest" description="Disordered" evidence="12">
    <location>
        <begin position="460"/>
        <end position="479"/>
    </location>
</feature>
<keyword evidence="3 11" id="KW-0686">Riboflavin biosynthesis</keyword>
<dbReference type="InterPro" id="IPR002734">
    <property type="entry name" value="RibDG_C"/>
</dbReference>
<evidence type="ECO:0000256" key="8">
    <source>
        <dbReference type="ARBA" id="ARBA00023134"/>
    </source>
</evidence>
<proteinExistence type="inferred from homology"/>
<dbReference type="STRING" id="629680.SAMN04489751_0370"/>
<feature type="domain" description="GTP cyclohydrolase II" evidence="13">
    <location>
        <begin position="20"/>
        <end position="178"/>
    </location>
</feature>
<evidence type="ECO:0000256" key="5">
    <source>
        <dbReference type="ARBA" id="ARBA00022741"/>
    </source>
</evidence>
<keyword evidence="4 11" id="KW-0479">Metal-binding</keyword>
<dbReference type="UniPathway" id="UPA00275">
    <property type="reaction ID" value="UER00400"/>
</dbReference>
<evidence type="ECO:0000256" key="12">
    <source>
        <dbReference type="SAM" id="MobiDB-lite"/>
    </source>
</evidence>
<evidence type="ECO:0000256" key="4">
    <source>
        <dbReference type="ARBA" id="ARBA00022723"/>
    </source>
</evidence>
<dbReference type="Pfam" id="PF01872">
    <property type="entry name" value="RibD_C"/>
    <property type="match status" value="1"/>
</dbReference>
<feature type="binding site" evidence="11">
    <location>
        <position position="163"/>
    </location>
    <ligand>
        <name>GTP</name>
        <dbReference type="ChEBI" id="CHEBI:37565"/>
    </ligand>
</feature>
<feature type="domain" description="Bacterial bifunctional deaminase-reductase C-terminal" evidence="14">
    <location>
        <begin position="251"/>
        <end position="431"/>
    </location>
</feature>
<name>A0A1H1LRE3_BRESA</name>
<evidence type="ECO:0000256" key="6">
    <source>
        <dbReference type="ARBA" id="ARBA00022801"/>
    </source>
</evidence>
<dbReference type="PANTHER" id="PTHR21327:SF18">
    <property type="entry name" value="3,4-DIHYDROXY-2-BUTANONE 4-PHOSPHATE SYNTHASE"/>
    <property type="match status" value="1"/>
</dbReference>
<comment type="pathway">
    <text evidence="1 11">Cofactor biosynthesis; riboflavin biosynthesis; 5-amino-6-(D-ribitylamino)uracil from GTP: step 1/4.</text>
</comment>
<keyword evidence="8 11" id="KW-0342">GTP-binding</keyword>
<feature type="active site" description="Proton acceptor" evidence="11">
    <location>
        <position position="135"/>
    </location>
</feature>
<sequence length="479" mass="50076">MTALHRSTDSTVLVGGPPSKLPTVHGLFTLRTYIHDGTAHAVMSIGDPAAVDAPLVRVHSECLTGDALGSHRCDCGDQLSASLAAIAHAGTGILIYLRGHEGRGIGLENKLRAYALQDAGLDTVAANRALDLPDDARDYTAAAAILNDLDCPRITLLSSNPSKVTALEGMGITVADRLSLQVPDRPENAGYLEAKRRLMDHIAPAEHPHVDTTEANTEGTGDTASTVGTISTVGEEDTLAVYDTIAGGDEVVAQLAQSEDGFIATSNGDAQFVSGQIDRAHLHRIRASVGAVLVGCGTVVADDPQLTVRAVPGKNPVRVILDPHGRIPATATVLTSPEAPTLWLTGAEVVPPKDIGDHVHMVRLPATADSEISPATIISLIREHVSGSILVEGGGRTVSSFLSAGVLDRLFLTSAPVLIGNGVPGIRFEGTEVMAEALRRPFRRYRFGEDMCTEYLLSKSASGGSTENADRSPGDASTA</sequence>
<evidence type="ECO:0000256" key="2">
    <source>
        <dbReference type="ARBA" id="ARBA00005520"/>
    </source>
</evidence>
<keyword evidence="5 11" id="KW-0547">Nucleotide-binding</keyword>
<evidence type="ECO:0000256" key="10">
    <source>
        <dbReference type="ARBA" id="ARBA00049295"/>
    </source>
</evidence>
<dbReference type="GO" id="GO:0008270">
    <property type="term" value="F:zinc ion binding"/>
    <property type="evidence" value="ECO:0007669"/>
    <property type="project" value="UniProtKB-UniRule"/>
</dbReference>
<dbReference type="EC" id="3.5.4.25" evidence="11"/>
<protein>
    <recommendedName>
        <fullName evidence="11">GTP cyclohydrolase-2</fullName>
        <ecNumber evidence="11">3.5.4.25</ecNumber>
    </recommendedName>
    <alternativeName>
        <fullName evidence="11">GTP cyclohydrolase II</fullName>
    </alternativeName>
</protein>
<dbReference type="OrthoDB" id="9793111at2"/>
<feature type="active site" description="Nucleophile" evidence="11">
    <location>
        <position position="137"/>
    </location>
</feature>
<keyword evidence="7 11" id="KW-0862">Zinc</keyword>
<dbReference type="GO" id="GO:0005829">
    <property type="term" value="C:cytosol"/>
    <property type="evidence" value="ECO:0007669"/>
    <property type="project" value="TreeGrafter"/>
</dbReference>
<feature type="binding site" evidence="11">
    <location>
        <position position="73"/>
    </location>
    <ligand>
        <name>Zn(2+)</name>
        <dbReference type="ChEBI" id="CHEBI:29105"/>
        <note>catalytic</note>
    </ligand>
</feature>
<dbReference type="InterPro" id="IPR000926">
    <property type="entry name" value="RibA"/>
</dbReference>
<evidence type="ECO:0000313" key="15">
    <source>
        <dbReference type="EMBL" id="SDR76379.1"/>
    </source>
</evidence>
<dbReference type="EMBL" id="LT629739">
    <property type="protein sequence ID" value="SDR76379.1"/>
    <property type="molecule type" value="Genomic_DNA"/>
</dbReference>
<dbReference type="SUPFAM" id="SSF142695">
    <property type="entry name" value="RibA-like"/>
    <property type="match status" value="1"/>
</dbReference>
<dbReference type="Proteomes" id="UP000199700">
    <property type="component" value="Chromosome"/>
</dbReference>
<dbReference type="RefSeq" id="WP_092102474.1">
    <property type="nucleotide sequence ID" value="NZ_LT629739.1"/>
</dbReference>
<dbReference type="Pfam" id="PF00925">
    <property type="entry name" value="GTP_cyclohydro2"/>
    <property type="match status" value="1"/>
</dbReference>
<gene>
    <name evidence="11" type="primary">ribA</name>
    <name evidence="15" type="ORF">SAMN04489751_0370</name>
</gene>
<evidence type="ECO:0000313" key="16">
    <source>
        <dbReference type="Proteomes" id="UP000199700"/>
    </source>
</evidence>
<evidence type="ECO:0000259" key="14">
    <source>
        <dbReference type="Pfam" id="PF01872"/>
    </source>
</evidence>
<comment type="function">
    <text evidence="9 11">Catalyzes the conversion of GTP to 2,5-diamino-6-ribosylamino-4(3H)-pyrimidinone 5'-phosphate (DARP), formate and pyrophosphate.</text>
</comment>
<dbReference type="InterPro" id="IPR024072">
    <property type="entry name" value="DHFR-like_dom_sf"/>
</dbReference>
<feature type="binding site" evidence="11">
    <location>
        <begin position="101"/>
        <end position="103"/>
    </location>
    <ligand>
        <name>GTP</name>
        <dbReference type="ChEBI" id="CHEBI:37565"/>
    </ligand>
</feature>
<comment type="similarity">
    <text evidence="11">Belongs to the GTP cyclohydrolase II family.</text>
</comment>
<dbReference type="FunFam" id="3.40.50.10990:FF:000001">
    <property type="entry name" value="Riboflavin biosynthesis protein RibBA"/>
    <property type="match status" value="1"/>
</dbReference>
<dbReference type="Gene3D" id="3.40.430.10">
    <property type="entry name" value="Dihydrofolate Reductase, subunit A"/>
    <property type="match status" value="1"/>
</dbReference>
<dbReference type="GO" id="GO:0008686">
    <property type="term" value="F:3,4-dihydroxy-2-butanone-4-phosphate synthase activity"/>
    <property type="evidence" value="ECO:0007669"/>
    <property type="project" value="TreeGrafter"/>
</dbReference>
<dbReference type="GO" id="GO:0003935">
    <property type="term" value="F:GTP cyclohydrolase II activity"/>
    <property type="evidence" value="ECO:0007669"/>
    <property type="project" value="UniProtKB-UniRule"/>
</dbReference>
<feature type="binding site" evidence="11">
    <location>
        <begin position="57"/>
        <end position="61"/>
    </location>
    <ligand>
        <name>GTP</name>
        <dbReference type="ChEBI" id="CHEBI:37565"/>
    </ligand>
</feature>
<organism evidence="15 16">
    <name type="scientific">Brevibacterium sandarakinum</name>
    <dbReference type="NCBI Taxonomy" id="629680"/>
    <lineage>
        <taxon>Bacteria</taxon>
        <taxon>Bacillati</taxon>
        <taxon>Actinomycetota</taxon>
        <taxon>Actinomycetes</taxon>
        <taxon>Micrococcales</taxon>
        <taxon>Brevibacteriaceae</taxon>
        <taxon>Brevibacterium</taxon>
    </lineage>
</organism>
<dbReference type="NCBIfam" id="NF001591">
    <property type="entry name" value="PRK00393.1"/>
    <property type="match status" value="1"/>
</dbReference>
<feature type="binding site" evidence="11">
    <location>
        <position position="78"/>
    </location>
    <ligand>
        <name>GTP</name>
        <dbReference type="ChEBI" id="CHEBI:37565"/>
    </ligand>
</feature>
<accession>A0A1H1LRE3</accession>
<evidence type="ECO:0000256" key="1">
    <source>
        <dbReference type="ARBA" id="ARBA00004853"/>
    </source>
</evidence>
<feature type="binding site" evidence="11">
    <location>
        <position position="123"/>
    </location>
    <ligand>
        <name>GTP</name>
        <dbReference type="ChEBI" id="CHEBI:37565"/>
    </ligand>
</feature>
<dbReference type="InterPro" id="IPR036144">
    <property type="entry name" value="RibA-like_sf"/>
</dbReference>
<dbReference type="AlphaFoldDB" id="A0A1H1LRE3"/>
<dbReference type="HAMAP" id="MF_00179">
    <property type="entry name" value="RibA"/>
    <property type="match status" value="1"/>
</dbReference>
<dbReference type="PANTHER" id="PTHR21327">
    <property type="entry name" value="GTP CYCLOHYDROLASE II-RELATED"/>
    <property type="match status" value="1"/>
</dbReference>
<keyword evidence="16" id="KW-1185">Reference proteome</keyword>
<keyword evidence="6 11" id="KW-0378">Hydrolase</keyword>
<comment type="catalytic activity">
    <reaction evidence="10 11">
        <text>GTP + 4 H2O = 2,5-diamino-6-hydroxy-4-(5-phosphoribosylamino)-pyrimidine + formate + 2 phosphate + 3 H(+)</text>
        <dbReference type="Rhea" id="RHEA:23704"/>
        <dbReference type="ChEBI" id="CHEBI:15377"/>
        <dbReference type="ChEBI" id="CHEBI:15378"/>
        <dbReference type="ChEBI" id="CHEBI:15740"/>
        <dbReference type="ChEBI" id="CHEBI:37565"/>
        <dbReference type="ChEBI" id="CHEBI:43474"/>
        <dbReference type="ChEBI" id="CHEBI:58614"/>
        <dbReference type="EC" id="3.5.4.25"/>
    </reaction>
</comment>
<feature type="binding site" evidence="11">
    <location>
        <position position="75"/>
    </location>
    <ligand>
        <name>Zn(2+)</name>
        <dbReference type="ChEBI" id="CHEBI:29105"/>
        <note>catalytic</note>
    </ligand>
</feature>
<reference evidence="15" key="1">
    <citation type="submission" date="2016-10" db="EMBL/GenBank/DDBJ databases">
        <authorList>
            <person name="Varghese N."/>
            <person name="Submissions S."/>
        </authorList>
    </citation>
    <scope>NUCLEOTIDE SEQUENCE [LARGE SCALE GENOMIC DNA]</scope>
    <source>
        <strain evidence="15">DSM 22082</strain>
    </source>
</reference>
<dbReference type="GO" id="GO:0008703">
    <property type="term" value="F:5-amino-6-(5-phosphoribosylamino)uracil reductase activity"/>
    <property type="evidence" value="ECO:0007669"/>
    <property type="project" value="InterPro"/>
</dbReference>
<dbReference type="CDD" id="cd00641">
    <property type="entry name" value="GTP_cyclohydro2"/>
    <property type="match status" value="1"/>
</dbReference>
<dbReference type="SUPFAM" id="SSF53597">
    <property type="entry name" value="Dihydrofolate reductase-like"/>
    <property type="match status" value="1"/>
</dbReference>
<evidence type="ECO:0000256" key="7">
    <source>
        <dbReference type="ARBA" id="ARBA00022833"/>
    </source>
</evidence>
<dbReference type="GO" id="GO:0009231">
    <property type="term" value="P:riboflavin biosynthetic process"/>
    <property type="evidence" value="ECO:0007669"/>
    <property type="project" value="UniProtKB-UniRule"/>
</dbReference>
<feature type="binding site" evidence="11">
    <location>
        <position position="158"/>
    </location>
    <ligand>
        <name>GTP</name>
        <dbReference type="ChEBI" id="CHEBI:37565"/>
    </ligand>
</feature>
<dbReference type="InterPro" id="IPR032677">
    <property type="entry name" value="GTP_cyclohydro_II"/>
</dbReference>
<evidence type="ECO:0000256" key="9">
    <source>
        <dbReference type="ARBA" id="ARBA00043932"/>
    </source>
</evidence>
<evidence type="ECO:0000259" key="13">
    <source>
        <dbReference type="Pfam" id="PF00925"/>
    </source>
</evidence>
<dbReference type="Gene3D" id="3.40.50.10990">
    <property type="entry name" value="GTP cyclohydrolase II"/>
    <property type="match status" value="1"/>
</dbReference>
<evidence type="ECO:0000256" key="3">
    <source>
        <dbReference type="ARBA" id="ARBA00022619"/>
    </source>
</evidence>
<feature type="binding site" evidence="11">
    <location>
        <position position="62"/>
    </location>
    <ligand>
        <name>Zn(2+)</name>
        <dbReference type="ChEBI" id="CHEBI:29105"/>
        <note>catalytic</note>
    </ligand>
</feature>
<comment type="cofactor">
    <cofactor evidence="11">
        <name>Zn(2+)</name>
        <dbReference type="ChEBI" id="CHEBI:29105"/>
    </cofactor>
    <text evidence="11">Binds 1 zinc ion per subunit.</text>
</comment>